<dbReference type="EMBL" id="OMOH01000004">
    <property type="protein sequence ID" value="SPF68326.1"/>
    <property type="molecule type" value="Genomic_DNA"/>
</dbReference>
<dbReference type="PROSITE" id="PS51257">
    <property type="entry name" value="PROKAR_LIPOPROTEIN"/>
    <property type="match status" value="1"/>
</dbReference>
<dbReference type="Pfam" id="PF01497">
    <property type="entry name" value="Peripla_BP_2"/>
    <property type="match status" value="1"/>
</dbReference>
<keyword evidence="5" id="KW-1185">Reference proteome</keyword>
<dbReference type="PANTHER" id="PTHR30535:SF34">
    <property type="entry name" value="MOLYBDATE-BINDING PROTEIN MOLA"/>
    <property type="match status" value="1"/>
</dbReference>
<organism evidence="4 5">
    <name type="scientific">Propionibacterium ruminifibrarum</name>
    <dbReference type="NCBI Taxonomy" id="1962131"/>
    <lineage>
        <taxon>Bacteria</taxon>
        <taxon>Bacillati</taxon>
        <taxon>Actinomycetota</taxon>
        <taxon>Actinomycetes</taxon>
        <taxon>Propionibacteriales</taxon>
        <taxon>Propionibacteriaceae</taxon>
        <taxon>Propionibacterium</taxon>
    </lineage>
</organism>
<feature type="signal peptide" evidence="2">
    <location>
        <begin position="1"/>
        <end position="24"/>
    </location>
</feature>
<dbReference type="SUPFAM" id="SSF53807">
    <property type="entry name" value="Helical backbone' metal receptor"/>
    <property type="match status" value="1"/>
</dbReference>
<gene>
    <name evidence="4" type="ORF">PROPJV5_1321</name>
</gene>
<evidence type="ECO:0000313" key="4">
    <source>
        <dbReference type="EMBL" id="SPF68326.1"/>
    </source>
</evidence>
<dbReference type="Proteomes" id="UP000265962">
    <property type="component" value="Unassembled WGS sequence"/>
</dbReference>
<dbReference type="InterPro" id="IPR002491">
    <property type="entry name" value="ABC_transptr_periplasmic_BD"/>
</dbReference>
<protein>
    <submittedName>
        <fullName evidence="4">ABC transporter periplasmic binding domain</fullName>
    </submittedName>
</protein>
<sequence>MKRLAPAVAALAATMMLTACGSSAADRAASSAREAAGAAGFPAEVTSCTETLHFDSAPERVVIIGGTSASILKDLDLMDHVVARAGDPGLQDADPDLQSRIEAIPEIESSGNATGGRVVSTEAVLSVRPDLVIGYDSGVERDALREAGVPLYAPDAFCDELTLEHATWDNVEDEVTKTATIFGVSDKVPALMDGVRARLDDIEQTSAAGQSAAALYLTPGSDVFYAYGTPSMVQPIFEANGLKNTYEDTQERVFDASMEDLLDRNPQWIVLMGDAGTTTEQLTETLMGLNGAADLQAVKDGHVLVLPFRLTDPPNTLSVQGAVRLSQLIGEAR</sequence>
<dbReference type="InterPro" id="IPR050902">
    <property type="entry name" value="ABC_Transporter_SBP"/>
</dbReference>
<dbReference type="GO" id="GO:0071281">
    <property type="term" value="P:cellular response to iron ion"/>
    <property type="evidence" value="ECO:0007669"/>
    <property type="project" value="TreeGrafter"/>
</dbReference>
<dbReference type="PROSITE" id="PS50983">
    <property type="entry name" value="FE_B12_PBP"/>
    <property type="match status" value="1"/>
</dbReference>
<feature type="domain" description="Fe/B12 periplasmic-binding" evidence="3">
    <location>
        <begin position="60"/>
        <end position="333"/>
    </location>
</feature>
<reference evidence="5" key="1">
    <citation type="submission" date="2018-02" db="EMBL/GenBank/DDBJ databases">
        <authorList>
            <person name="Hornung B."/>
        </authorList>
    </citation>
    <scope>NUCLEOTIDE SEQUENCE [LARGE SCALE GENOMIC DNA]</scope>
</reference>
<feature type="chain" id="PRO_5017061819" evidence="2">
    <location>
        <begin position="25"/>
        <end position="333"/>
    </location>
</feature>
<keyword evidence="2" id="KW-0732">Signal</keyword>
<dbReference type="OrthoDB" id="9797850at2"/>
<comment type="similarity">
    <text evidence="1">Belongs to the bacterial solute-binding protein 8 family.</text>
</comment>
<accession>A0A375I0J7</accession>
<evidence type="ECO:0000256" key="2">
    <source>
        <dbReference type="SAM" id="SignalP"/>
    </source>
</evidence>
<evidence type="ECO:0000259" key="3">
    <source>
        <dbReference type="PROSITE" id="PS50983"/>
    </source>
</evidence>
<dbReference type="RefSeq" id="WP_119715485.1">
    <property type="nucleotide sequence ID" value="NZ_OMOH01000004.1"/>
</dbReference>
<dbReference type="PANTHER" id="PTHR30535">
    <property type="entry name" value="VITAMIN B12-BINDING PROTEIN"/>
    <property type="match status" value="1"/>
</dbReference>
<dbReference type="AlphaFoldDB" id="A0A375I0J7"/>
<evidence type="ECO:0000256" key="1">
    <source>
        <dbReference type="ARBA" id="ARBA00008814"/>
    </source>
</evidence>
<name>A0A375I0J7_9ACTN</name>
<dbReference type="Gene3D" id="3.40.50.1980">
    <property type="entry name" value="Nitrogenase molybdenum iron protein domain"/>
    <property type="match status" value="2"/>
</dbReference>
<proteinExistence type="inferred from homology"/>
<evidence type="ECO:0000313" key="5">
    <source>
        <dbReference type="Proteomes" id="UP000265962"/>
    </source>
</evidence>